<evidence type="ECO:0000256" key="3">
    <source>
        <dbReference type="ARBA" id="ARBA00023163"/>
    </source>
</evidence>
<evidence type="ECO:0000256" key="1">
    <source>
        <dbReference type="ARBA" id="ARBA00023015"/>
    </source>
</evidence>
<keyword evidence="3" id="KW-0804">Transcription</keyword>
<dbReference type="SMART" id="SM00346">
    <property type="entry name" value="HTH_ICLR"/>
    <property type="match status" value="1"/>
</dbReference>
<dbReference type="PROSITE" id="PS51078">
    <property type="entry name" value="ICLR_ED"/>
    <property type="match status" value="1"/>
</dbReference>
<dbReference type="PANTHER" id="PTHR30136">
    <property type="entry name" value="HELIX-TURN-HELIX TRANSCRIPTIONAL REGULATOR, ICLR FAMILY"/>
    <property type="match status" value="1"/>
</dbReference>
<dbReference type="InterPro" id="IPR014757">
    <property type="entry name" value="Tscrpt_reg_IclR_C"/>
</dbReference>
<dbReference type="Gene3D" id="1.10.10.10">
    <property type="entry name" value="Winged helix-like DNA-binding domain superfamily/Winged helix DNA-binding domain"/>
    <property type="match status" value="1"/>
</dbReference>
<dbReference type="InterPro" id="IPR029016">
    <property type="entry name" value="GAF-like_dom_sf"/>
</dbReference>
<name>A0ABV6R9B9_9MICO</name>
<dbReference type="EMBL" id="JBHLSV010000005">
    <property type="protein sequence ID" value="MFC0673582.1"/>
    <property type="molecule type" value="Genomic_DNA"/>
</dbReference>
<comment type="caution">
    <text evidence="6">The sequence shown here is derived from an EMBL/GenBank/DDBJ whole genome shotgun (WGS) entry which is preliminary data.</text>
</comment>
<proteinExistence type="predicted"/>
<feature type="domain" description="IclR-ED" evidence="5">
    <location>
        <begin position="80"/>
        <end position="265"/>
    </location>
</feature>
<protein>
    <submittedName>
        <fullName evidence="6">IclR family transcriptional regulator</fullName>
    </submittedName>
</protein>
<evidence type="ECO:0000313" key="7">
    <source>
        <dbReference type="Proteomes" id="UP001589793"/>
    </source>
</evidence>
<dbReference type="PANTHER" id="PTHR30136:SF24">
    <property type="entry name" value="HTH-TYPE TRANSCRIPTIONAL REPRESSOR ALLR"/>
    <property type="match status" value="1"/>
</dbReference>
<evidence type="ECO:0000256" key="2">
    <source>
        <dbReference type="ARBA" id="ARBA00023125"/>
    </source>
</evidence>
<dbReference type="Gene3D" id="3.30.450.40">
    <property type="match status" value="1"/>
</dbReference>
<dbReference type="InterPro" id="IPR005471">
    <property type="entry name" value="Tscrpt_reg_IclR_N"/>
</dbReference>
<dbReference type="InterPro" id="IPR036390">
    <property type="entry name" value="WH_DNA-bd_sf"/>
</dbReference>
<dbReference type="SUPFAM" id="SSF46785">
    <property type="entry name" value="Winged helix' DNA-binding domain"/>
    <property type="match status" value="1"/>
</dbReference>
<dbReference type="Pfam" id="PF09339">
    <property type="entry name" value="HTH_IclR"/>
    <property type="match status" value="1"/>
</dbReference>
<dbReference type="SUPFAM" id="SSF55781">
    <property type="entry name" value="GAF domain-like"/>
    <property type="match status" value="1"/>
</dbReference>
<evidence type="ECO:0000259" key="5">
    <source>
        <dbReference type="PROSITE" id="PS51078"/>
    </source>
</evidence>
<dbReference type="RefSeq" id="WP_376979251.1">
    <property type="nucleotide sequence ID" value="NZ_JBHLSV010000005.1"/>
</dbReference>
<evidence type="ECO:0000313" key="6">
    <source>
        <dbReference type="EMBL" id="MFC0673582.1"/>
    </source>
</evidence>
<organism evidence="6 7">
    <name type="scientific">Brachybacterium hainanense</name>
    <dbReference type="NCBI Taxonomy" id="1541174"/>
    <lineage>
        <taxon>Bacteria</taxon>
        <taxon>Bacillati</taxon>
        <taxon>Actinomycetota</taxon>
        <taxon>Actinomycetes</taxon>
        <taxon>Micrococcales</taxon>
        <taxon>Dermabacteraceae</taxon>
        <taxon>Brachybacterium</taxon>
    </lineage>
</organism>
<dbReference type="Proteomes" id="UP001589793">
    <property type="component" value="Unassembled WGS sequence"/>
</dbReference>
<accession>A0ABV6R9B9</accession>
<feature type="domain" description="HTH iclR-type" evidence="4">
    <location>
        <begin position="18"/>
        <end position="79"/>
    </location>
</feature>
<dbReference type="InterPro" id="IPR036388">
    <property type="entry name" value="WH-like_DNA-bd_sf"/>
</dbReference>
<keyword evidence="7" id="KW-1185">Reference proteome</keyword>
<dbReference type="InterPro" id="IPR050707">
    <property type="entry name" value="HTH_MetabolicPath_Reg"/>
</dbReference>
<evidence type="ECO:0000259" key="4">
    <source>
        <dbReference type="PROSITE" id="PS51077"/>
    </source>
</evidence>
<keyword evidence="2" id="KW-0238">DNA-binding</keyword>
<dbReference type="PROSITE" id="PS51077">
    <property type="entry name" value="HTH_ICLR"/>
    <property type="match status" value="1"/>
</dbReference>
<keyword evidence="1" id="KW-0805">Transcription regulation</keyword>
<sequence>MTGARTEPAASGRGGGSVQSVERAARLLEILAREGEASSGAIARELGVHGSTITRLAAALEAHELVSRGAGAGGLQLGAGLLRLADAARLPRDLASRSAAVCEELAARLGETVNVAVLREGAAVNLFQAQGPSSVAMHNWVGDRTVLHATSSGKVLLAQLPSAEAEALLAVPLERFTPATSTDPDALLAELALVRERGWATAVEEFEPGLNAVAVPILRRGEDGQETIGALSIAGPAYRMAPGRLQGIAAELVAGAEDISRRLAPR</sequence>
<reference evidence="6 7" key="1">
    <citation type="submission" date="2024-09" db="EMBL/GenBank/DDBJ databases">
        <authorList>
            <person name="Sun Q."/>
            <person name="Mori K."/>
        </authorList>
    </citation>
    <scope>NUCLEOTIDE SEQUENCE [LARGE SCALE GENOMIC DNA]</scope>
    <source>
        <strain evidence="6 7">CICC 10874</strain>
    </source>
</reference>
<gene>
    <name evidence="6" type="ORF">ACFFF6_06395</name>
</gene>
<dbReference type="Pfam" id="PF01614">
    <property type="entry name" value="IclR_C"/>
    <property type="match status" value="1"/>
</dbReference>